<evidence type="ECO:0000256" key="1">
    <source>
        <dbReference type="ARBA" id="ARBA00004479"/>
    </source>
</evidence>
<feature type="transmembrane region" description="Helical" evidence="8">
    <location>
        <begin position="1050"/>
        <end position="1075"/>
    </location>
</feature>
<keyword evidence="5" id="KW-0325">Glycoprotein</keyword>
<feature type="domain" description="Ig-like" evidence="9">
    <location>
        <begin position="835"/>
        <end position="931"/>
    </location>
</feature>
<feature type="region of interest" description="Disordered" evidence="7">
    <location>
        <begin position="1167"/>
        <end position="1304"/>
    </location>
</feature>
<feature type="domain" description="Ig-like" evidence="9">
    <location>
        <begin position="40"/>
        <end position="121"/>
    </location>
</feature>
<feature type="domain" description="Ig-like" evidence="9">
    <location>
        <begin position="349"/>
        <end position="446"/>
    </location>
</feature>
<dbReference type="InterPro" id="IPR003598">
    <property type="entry name" value="Ig_sub2"/>
</dbReference>
<keyword evidence="8" id="KW-1133">Transmembrane helix</keyword>
<evidence type="ECO:0000256" key="6">
    <source>
        <dbReference type="ARBA" id="ARBA00023319"/>
    </source>
</evidence>
<keyword evidence="2" id="KW-0677">Repeat</keyword>
<dbReference type="Pfam" id="PF13927">
    <property type="entry name" value="Ig_3"/>
    <property type="match status" value="3"/>
</dbReference>
<keyword evidence="6" id="KW-0393">Immunoglobulin domain</keyword>
<dbReference type="GO" id="GO:0005886">
    <property type="term" value="C:plasma membrane"/>
    <property type="evidence" value="ECO:0007669"/>
    <property type="project" value="TreeGrafter"/>
</dbReference>
<comment type="subcellular location">
    <subcellularLocation>
        <location evidence="1">Membrane</location>
        <topology evidence="1">Single-pass type I membrane protein</topology>
    </subcellularLocation>
</comment>
<dbReference type="Gene3D" id="2.60.40.10">
    <property type="entry name" value="Immunoglobulins"/>
    <property type="match status" value="10"/>
</dbReference>
<dbReference type="GO" id="GO:0098609">
    <property type="term" value="P:cell-cell adhesion"/>
    <property type="evidence" value="ECO:0007669"/>
    <property type="project" value="TreeGrafter"/>
</dbReference>
<evidence type="ECO:0000256" key="8">
    <source>
        <dbReference type="SAM" id="Phobius"/>
    </source>
</evidence>
<dbReference type="FunFam" id="2.60.40.10:FF:000107">
    <property type="entry name" value="Myosin, light chain kinase a"/>
    <property type="match status" value="1"/>
</dbReference>
<feature type="domain" description="Ig-like" evidence="9">
    <location>
        <begin position="740"/>
        <end position="831"/>
    </location>
</feature>
<dbReference type="Pfam" id="PF00041">
    <property type="entry name" value="fn3"/>
    <property type="match status" value="1"/>
</dbReference>
<keyword evidence="12" id="KW-1185">Reference proteome</keyword>
<dbReference type="InterPro" id="IPR013783">
    <property type="entry name" value="Ig-like_fold"/>
</dbReference>
<dbReference type="GO" id="GO:0005911">
    <property type="term" value="C:cell-cell junction"/>
    <property type="evidence" value="ECO:0007669"/>
    <property type="project" value="TreeGrafter"/>
</dbReference>
<dbReference type="InterPro" id="IPR003599">
    <property type="entry name" value="Ig_sub"/>
</dbReference>
<evidence type="ECO:0000256" key="3">
    <source>
        <dbReference type="ARBA" id="ARBA00023136"/>
    </source>
</evidence>
<dbReference type="InterPro" id="IPR007110">
    <property type="entry name" value="Ig-like_dom"/>
</dbReference>
<proteinExistence type="predicted"/>
<name>A0AAN9BIR0_9CAEN</name>
<comment type="caution">
    <text evidence="11">The sequence shown here is derived from an EMBL/GenBank/DDBJ whole genome shotgun (WGS) entry which is preliminary data.</text>
</comment>
<dbReference type="SMART" id="SM00060">
    <property type="entry name" value="FN3"/>
    <property type="match status" value="1"/>
</dbReference>
<dbReference type="PROSITE" id="PS50835">
    <property type="entry name" value="IG_LIKE"/>
    <property type="match status" value="8"/>
</dbReference>
<evidence type="ECO:0000259" key="10">
    <source>
        <dbReference type="PROSITE" id="PS50853"/>
    </source>
</evidence>
<dbReference type="GO" id="GO:0050839">
    <property type="term" value="F:cell adhesion molecule binding"/>
    <property type="evidence" value="ECO:0007669"/>
    <property type="project" value="TreeGrafter"/>
</dbReference>
<reference evidence="11 12" key="1">
    <citation type="submission" date="2024-02" db="EMBL/GenBank/DDBJ databases">
        <title>Chromosome-scale genome assembly of the rough periwinkle Littorina saxatilis.</title>
        <authorList>
            <person name="De Jode A."/>
            <person name="Faria R."/>
            <person name="Formenti G."/>
            <person name="Sims Y."/>
            <person name="Smith T.P."/>
            <person name="Tracey A."/>
            <person name="Wood J.M.D."/>
            <person name="Zagrodzka Z.B."/>
            <person name="Johannesson K."/>
            <person name="Butlin R.K."/>
            <person name="Leder E.H."/>
        </authorList>
    </citation>
    <scope>NUCLEOTIDE SEQUENCE [LARGE SCALE GENOMIC DNA]</scope>
    <source>
        <strain evidence="11">Snail1</strain>
        <tissue evidence="11">Muscle</tissue>
    </source>
</reference>
<dbReference type="Proteomes" id="UP001374579">
    <property type="component" value="Unassembled WGS sequence"/>
</dbReference>
<dbReference type="Pfam" id="PF08205">
    <property type="entry name" value="C2-set_2"/>
    <property type="match status" value="2"/>
</dbReference>
<feature type="compositionally biased region" description="Polar residues" evidence="7">
    <location>
        <begin position="1269"/>
        <end position="1290"/>
    </location>
</feature>
<keyword evidence="4" id="KW-1015">Disulfide bond</keyword>
<protein>
    <recommendedName>
        <fullName evidence="13">Nephrin</fullName>
    </recommendedName>
</protein>
<evidence type="ECO:0000256" key="2">
    <source>
        <dbReference type="ARBA" id="ARBA00022737"/>
    </source>
</evidence>
<dbReference type="PANTHER" id="PTHR11640">
    <property type="entry name" value="NEPHRIN"/>
    <property type="match status" value="1"/>
</dbReference>
<dbReference type="InterPro" id="IPR013162">
    <property type="entry name" value="CD80_C2-set"/>
</dbReference>
<dbReference type="SUPFAM" id="SSF49265">
    <property type="entry name" value="Fibronectin type III"/>
    <property type="match status" value="1"/>
</dbReference>
<feature type="domain" description="Ig-like" evidence="9">
    <location>
        <begin position="550"/>
        <end position="644"/>
    </location>
</feature>
<dbReference type="CDD" id="cd00063">
    <property type="entry name" value="FN3"/>
    <property type="match status" value="1"/>
</dbReference>
<organism evidence="11 12">
    <name type="scientific">Littorina saxatilis</name>
    <dbReference type="NCBI Taxonomy" id="31220"/>
    <lineage>
        <taxon>Eukaryota</taxon>
        <taxon>Metazoa</taxon>
        <taxon>Spiralia</taxon>
        <taxon>Lophotrochozoa</taxon>
        <taxon>Mollusca</taxon>
        <taxon>Gastropoda</taxon>
        <taxon>Caenogastropoda</taxon>
        <taxon>Littorinimorpha</taxon>
        <taxon>Littorinoidea</taxon>
        <taxon>Littorinidae</taxon>
        <taxon>Littorina</taxon>
    </lineage>
</organism>
<feature type="domain" description="Ig-like" evidence="9">
    <location>
        <begin position="128"/>
        <end position="245"/>
    </location>
</feature>
<evidence type="ECO:0000313" key="11">
    <source>
        <dbReference type="EMBL" id="KAK7106267.1"/>
    </source>
</evidence>
<dbReference type="Pfam" id="PF07679">
    <property type="entry name" value="I-set"/>
    <property type="match status" value="2"/>
</dbReference>
<dbReference type="SUPFAM" id="SSF48726">
    <property type="entry name" value="Immunoglobulin"/>
    <property type="match status" value="9"/>
</dbReference>
<feature type="domain" description="Ig-like" evidence="9">
    <location>
        <begin position="254"/>
        <end position="344"/>
    </location>
</feature>
<evidence type="ECO:0000313" key="12">
    <source>
        <dbReference type="Proteomes" id="UP001374579"/>
    </source>
</evidence>
<dbReference type="InterPro" id="IPR003961">
    <property type="entry name" value="FN3_dom"/>
</dbReference>
<evidence type="ECO:0000256" key="7">
    <source>
        <dbReference type="SAM" id="MobiDB-lite"/>
    </source>
</evidence>
<dbReference type="InterPro" id="IPR036179">
    <property type="entry name" value="Ig-like_dom_sf"/>
</dbReference>
<dbReference type="PANTHER" id="PTHR11640:SF31">
    <property type="entry name" value="IRREGULAR CHIASM C-ROUGHEST PROTEIN-RELATED"/>
    <property type="match status" value="1"/>
</dbReference>
<accession>A0AAN9BIR0</accession>
<dbReference type="SMART" id="SM00409">
    <property type="entry name" value="IG"/>
    <property type="match status" value="9"/>
</dbReference>
<dbReference type="InterPro" id="IPR036116">
    <property type="entry name" value="FN3_sf"/>
</dbReference>
<keyword evidence="3 8" id="KW-0472">Membrane</keyword>
<dbReference type="InterPro" id="IPR013098">
    <property type="entry name" value="Ig_I-set"/>
</dbReference>
<gene>
    <name evidence="11" type="ORF">V1264_017539</name>
</gene>
<feature type="domain" description="Ig-like" evidence="9">
    <location>
        <begin position="454"/>
        <end position="545"/>
    </location>
</feature>
<evidence type="ECO:0008006" key="13">
    <source>
        <dbReference type="Google" id="ProtNLM"/>
    </source>
</evidence>
<feature type="domain" description="Fibronectin type-III" evidence="10">
    <location>
        <begin position="938"/>
        <end position="1031"/>
    </location>
</feature>
<evidence type="ECO:0000256" key="5">
    <source>
        <dbReference type="ARBA" id="ARBA00023180"/>
    </source>
</evidence>
<evidence type="ECO:0000259" key="9">
    <source>
        <dbReference type="PROSITE" id="PS50835"/>
    </source>
</evidence>
<dbReference type="EMBL" id="JBAMIC010000007">
    <property type="protein sequence ID" value="KAK7106267.1"/>
    <property type="molecule type" value="Genomic_DNA"/>
</dbReference>
<dbReference type="PROSITE" id="PS50853">
    <property type="entry name" value="FN3"/>
    <property type="match status" value="1"/>
</dbReference>
<sequence length="1304" mass="142700">MRTGLRRVIPLSWATRRLAMKVLHVFIALTLLVSTALGAQRFQERPQDSSVIQGQTVVLKCVVADRVGRIQWVKDGFALGYDRDIPGYPTYSIIGSDPREFNLMIVNTQLRDDAEYQCQVTPGGLNDPRLTASAQLTVLVPCDVPVIQGYQNGSTVEVPYTRQSLQLVCEARNGRPAAEIEWFRNDQKVVQNVHYEVEPIVGDKRSNAKSTLSLTLHGNSENDAVYRCQAKNDAVIGRPLSTVVTISILYPPGPPVIAGYSSGQSVRTNDTLLLTCTSRGGNPLGTVVWYRNNERVDSSFTSGGDKAINEYTFTAMSTDNGVVYRCEVTNLVTTAPLTASFTLTVHFPPQRVTISGGQGPLRAGDTVDLTCVSSNSNPRSTITWFARGRQIPDNDVTNTYQVSPLGGFVTRSEVSVTLSHQEHNVIYTCQATNDVGQTVADTVTLSVLYPPNPPTISGYTEGASIRANELERMTCISVGGNPEAVLKWYKNDQLLNDAVYKVIGNIAQSEIGIVARPDDNGAVYKCTATNAATGNTPLVDTVTLTVLFPPTSVTITASTNQPRAGQGMNLTCVSSSSNPAAEILWVKGGKRIQGVNRGVVNAEHGGKNTTNVLHFIPTSSDHNAVYGCRATNTLLGLAVNDAITLTVLFPPEFVNPVPTSMDLTAGDSRNLNFTAYANPSYVSYTLYREGVQASISRFRLSSGMLRISRIRKTDGGNFTVKAENDQGSATFNFSINVKYPATIVDITSRVLEDEGGTAFFECVVDANPVTPDMITWTRTGYDMNAKSKQRLDGRKSYLTVYELVRGDTGNFKCVADNGIGEPATRNAKLIVKYAPIIDKSPENSKAASEKGQTATLTCRAEGAPDISFTWYKESTPIDTSNSKYQTRLDKSQLVHYTGTLQVRNVAREDYGIYNCNATNTKGSDSFQIALHGTSKPDSPYDLQFVNATHNSITIRWKPGFNGGLDQSFRIRYKPTEARGYIYVDVPSPAKTMFTITGLKLGTEYEMTVLAFNSLGESQFQAHGIVAKTSSVIPPADISTSELQGSDEVPVIIILVVCIVGVFLLTLNVGLILFFVRRRRKRLENGSDTTSHTNTFELYGTNKAEAAMYPVAASDDTRSYGTYDKSMDDFSDDYNREYEPEYANRPFTPSKLESPRMANHKATYIMDDHGRTSPWQEDPYRVAMPSHKKGTYDNGDILYDNHTYPRDTRPKSLAELSDRPPSRPSSRAGKTPPPPPMRTTSRGDTLPPVPARNYGPQEVQPRYAPPPGSLSPNIVANPTYNGPTSRLSPTHNHLAPGSEMRGHLV</sequence>
<dbReference type="SMART" id="SM00408">
    <property type="entry name" value="IGc2"/>
    <property type="match status" value="8"/>
</dbReference>
<dbReference type="InterPro" id="IPR051275">
    <property type="entry name" value="Cell_adhesion_signaling"/>
</dbReference>
<keyword evidence="8" id="KW-0812">Transmembrane</keyword>
<evidence type="ECO:0000256" key="4">
    <source>
        <dbReference type="ARBA" id="ARBA00023157"/>
    </source>
</evidence>
<feature type="compositionally biased region" description="Basic and acidic residues" evidence="7">
    <location>
        <begin position="1202"/>
        <end position="1220"/>
    </location>
</feature>